<gene>
    <name evidence="1" type="ORF">Agabi119p4_6835</name>
</gene>
<accession>A0A8H7F095</accession>
<evidence type="ECO:0000313" key="1">
    <source>
        <dbReference type="EMBL" id="KAF7770861.1"/>
    </source>
</evidence>
<protein>
    <submittedName>
        <fullName evidence="1">Uncharacterized protein</fullName>
    </submittedName>
</protein>
<dbReference type="AlphaFoldDB" id="A0A8H7F095"/>
<name>A0A8H7F095_AGABI</name>
<organism evidence="1 2">
    <name type="scientific">Agaricus bisporus var. burnettii</name>
    <dbReference type="NCBI Taxonomy" id="192524"/>
    <lineage>
        <taxon>Eukaryota</taxon>
        <taxon>Fungi</taxon>
        <taxon>Dikarya</taxon>
        <taxon>Basidiomycota</taxon>
        <taxon>Agaricomycotina</taxon>
        <taxon>Agaricomycetes</taxon>
        <taxon>Agaricomycetidae</taxon>
        <taxon>Agaricales</taxon>
        <taxon>Agaricineae</taxon>
        <taxon>Agaricaceae</taxon>
        <taxon>Agaricus</taxon>
    </lineage>
</organism>
<sequence length="69" mass="7959">MRNSFVTGPLRGWFSTISPSARGIRLDEKKELRHMRAKPFLRGVLLDEVRDPIKTTNIKRLDPISCLSH</sequence>
<reference evidence="1 2" key="1">
    <citation type="journal article" name="Sci. Rep.">
        <title>Telomere-to-telomere assembled and centromere annotated genomes of the two main subspecies of the button mushroom Agaricus bisporus reveal especially polymorphic chromosome ends.</title>
        <authorList>
            <person name="Sonnenberg A.S.M."/>
            <person name="Sedaghat-Telgerd N."/>
            <person name="Lavrijssen B."/>
            <person name="Ohm R.A."/>
            <person name="Hendrickx P.M."/>
            <person name="Scholtmeijer K."/>
            <person name="Baars J.J.P."/>
            <person name="van Peer A."/>
        </authorList>
    </citation>
    <scope>NUCLEOTIDE SEQUENCE [LARGE SCALE GENOMIC DNA]</scope>
    <source>
        <strain evidence="1 2">H119_p4</strain>
    </source>
</reference>
<evidence type="ECO:0000313" key="2">
    <source>
        <dbReference type="Proteomes" id="UP000629468"/>
    </source>
</evidence>
<proteinExistence type="predicted"/>
<dbReference type="EMBL" id="JABXXO010000009">
    <property type="protein sequence ID" value="KAF7770861.1"/>
    <property type="molecule type" value="Genomic_DNA"/>
</dbReference>
<dbReference type="Proteomes" id="UP000629468">
    <property type="component" value="Unassembled WGS sequence"/>
</dbReference>
<comment type="caution">
    <text evidence="1">The sequence shown here is derived from an EMBL/GenBank/DDBJ whole genome shotgun (WGS) entry which is preliminary data.</text>
</comment>